<dbReference type="Gene3D" id="3.40.190.10">
    <property type="entry name" value="Periplasmic binding protein-like II"/>
    <property type="match status" value="2"/>
</dbReference>
<evidence type="ECO:0000313" key="3">
    <source>
        <dbReference type="EMBL" id="SDX55346.1"/>
    </source>
</evidence>
<dbReference type="GO" id="GO:0030976">
    <property type="term" value="F:thiamine pyrophosphate binding"/>
    <property type="evidence" value="ECO:0007669"/>
    <property type="project" value="TreeGrafter"/>
</dbReference>
<dbReference type="PROSITE" id="PS51257">
    <property type="entry name" value="PROKAR_LIPOPROTEIN"/>
    <property type="match status" value="1"/>
</dbReference>
<gene>
    <name evidence="3" type="ORF">SAMN04488579_103159</name>
</gene>
<feature type="chain" id="PRO_5011467534" evidence="2">
    <location>
        <begin position="21"/>
        <end position="328"/>
    </location>
</feature>
<dbReference type="RefSeq" id="WP_090243461.1">
    <property type="nucleotide sequence ID" value="NZ_FNOU01000003.1"/>
</dbReference>
<name>A0A1H3CML7_EUBBA</name>
<dbReference type="Pfam" id="PF13343">
    <property type="entry name" value="SBP_bac_6"/>
    <property type="match status" value="1"/>
</dbReference>
<feature type="signal peptide" evidence="2">
    <location>
        <begin position="1"/>
        <end position="20"/>
    </location>
</feature>
<dbReference type="GO" id="GO:0015888">
    <property type="term" value="P:thiamine transport"/>
    <property type="evidence" value="ECO:0007669"/>
    <property type="project" value="TreeGrafter"/>
</dbReference>
<dbReference type="GO" id="GO:0030288">
    <property type="term" value="C:outer membrane-bounded periplasmic space"/>
    <property type="evidence" value="ECO:0007669"/>
    <property type="project" value="TreeGrafter"/>
</dbReference>
<dbReference type="Proteomes" id="UP000199652">
    <property type="component" value="Unassembled WGS sequence"/>
</dbReference>
<evidence type="ECO:0000256" key="1">
    <source>
        <dbReference type="ARBA" id="ARBA00022729"/>
    </source>
</evidence>
<keyword evidence="1 2" id="KW-0732">Signal</keyword>
<dbReference type="PANTHER" id="PTHR30006">
    <property type="entry name" value="THIAMINE-BINDING PERIPLASMIC PROTEIN-RELATED"/>
    <property type="match status" value="1"/>
</dbReference>
<evidence type="ECO:0000313" key="4">
    <source>
        <dbReference type="Proteomes" id="UP000199652"/>
    </source>
</evidence>
<evidence type="ECO:0000256" key="2">
    <source>
        <dbReference type="SAM" id="SignalP"/>
    </source>
</evidence>
<organism evidence="3 4">
    <name type="scientific">Eubacterium barkeri</name>
    <name type="common">Clostridium barkeri</name>
    <dbReference type="NCBI Taxonomy" id="1528"/>
    <lineage>
        <taxon>Bacteria</taxon>
        <taxon>Bacillati</taxon>
        <taxon>Bacillota</taxon>
        <taxon>Clostridia</taxon>
        <taxon>Eubacteriales</taxon>
        <taxon>Eubacteriaceae</taxon>
        <taxon>Eubacterium</taxon>
    </lineage>
</organism>
<dbReference type="OrthoDB" id="179400at2"/>
<dbReference type="AlphaFoldDB" id="A0A1H3CML7"/>
<protein>
    <submittedName>
        <fullName evidence="3">Iron(III) transport system substrate-binding protein</fullName>
    </submittedName>
</protein>
<keyword evidence="4" id="KW-1185">Reference proteome</keyword>
<dbReference type="SUPFAM" id="SSF53850">
    <property type="entry name" value="Periplasmic binding protein-like II"/>
    <property type="match status" value="1"/>
</dbReference>
<dbReference type="STRING" id="1528.SAMN04488579_103159"/>
<sequence>MKRIVMCFFAIILGMTVLFSAGCASDGTTSSDQVVIYSNGDDEAVEAMKKALDGNGYSGQYLFQTFGTSELGGKLMAEGTDIEADLVTMSSFYLESAQAQSGMFTDLTFDTGALSEYPGYYSPVTALEGTIIYNTEMVKEKNLTVPAAIADLAKPEYKGLISMIDIQGSSTAWLMIQALVEQYGEEEAKTILKGIYDNAGDHIETSGSGPIKKVRAGEVAIGFGLRHQAVADKASGLPIDYADPMEGNYILTESVAVVNHGGGEKQDKAMAMAQCIIEKARPELLSIYPVPLYQGESVPAGDGTPKVYSKPLTVELLKQHQALSESCK</sequence>
<dbReference type="EMBL" id="FNOU01000003">
    <property type="protein sequence ID" value="SDX55346.1"/>
    <property type="molecule type" value="Genomic_DNA"/>
</dbReference>
<proteinExistence type="predicted"/>
<reference evidence="4" key="1">
    <citation type="submission" date="2016-10" db="EMBL/GenBank/DDBJ databases">
        <authorList>
            <person name="Varghese N."/>
            <person name="Submissions S."/>
        </authorList>
    </citation>
    <scope>NUCLEOTIDE SEQUENCE [LARGE SCALE GENOMIC DNA]</scope>
    <source>
        <strain evidence="4">VPI 5359</strain>
    </source>
</reference>
<dbReference type="PANTHER" id="PTHR30006:SF2">
    <property type="entry name" value="ABC TRANSPORTER SUBSTRATE-BINDING PROTEIN"/>
    <property type="match status" value="1"/>
</dbReference>
<dbReference type="GO" id="GO:0030975">
    <property type="term" value="F:thiamine binding"/>
    <property type="evidence" value="ECO:0007669"/>
    <property type="project" value="TreeGrafter"/>
</dbReference>
<accession>A0A1H3CML7</accession>